<evidence type="ECO:0008006" key="4">
    <source>
        <dbReference type="Google" id="ProtNLM"/>
    </source>
</evidence>
<sequence length="164" mass="17768">MANISNNTIIVGITLILALLTYSYYIGQLLSGVLISILLIIIFFIPVKDIAGSKASKTTTVQEELEGEVLVDSRIYEKANSFIGIPIGIVLGKIFGRYESVFSLRSGKGPVIVFYPGVCPVSGGSNVRISGIWYEGENVGIKGNFFRAERIVDESTGLVFALKK</sequence>
<keyword evidence="1" id="KW-1133">Transmembrane helix</keyword>
<accession>A0ABU9KV71</accession>
<dbReference type="RefSeq" id="WP_342127865.1">
    <property type="nucleotide sequence ID" value="NZ_JBCAUS010000007.1"/>
</dbReference>
<keyword evidence="1" id="KW-0812">Transmembrane</keyword>
<keyword evidence="3" id="KW-1185">Reference proteome</keyword>
<name>A0ABU9KV71_9EURY</name>
<dbReference type="Proteomes" id="UP001396646">
    <property type="component" value="Unassembled WGS sequence"/>
</dbReference>
<feature type="transmembrane region" description="Helical" evidence="1">
    <location>
        <begin position="30"/>
        <end position="47"/>
    </location>
</feature>
<protein>
    <recommendedName>
        <fullName evidence="4">NfeD-like C-terminal domain-containing protein</fullName>
    </recommendedName>
</protein>
<proteinExistence type="predicted"/>
<evidence type="ECO:0000313" key="3">
    <source>
        <dbReference type="Proteomes" id="UP001396646"/>
    </source>
</evidence>
<evidence type="ECO:0000313" key="2">
    <source>
        <dbReference type="EMBL" id="MEL4306258.1"/>
    </source>
</evidence>
<comment type="caution">
    <text evidence="2">The sequence shown here is derived from an EMBL/GenBank/DDBJ whole genome shotgun (WGS) entry which is preliminary data.</text>
</comment>
<feature type="transmembrane region" description="Helical" evidence="1">
    <location>
        <begin position="7"/>
        <end position="24"/>
    </location>
</feature>
<keyword evidence="1" id="KW-0472">Membrane</keyword>
<reference evidence="2 3" key="1">
    <citation type="submission" date="2024-04" db="EMBL/GenBank/DDBJ databases">
        <title>Methanococcoides sp. LMO-2.</title>
        <authorList>
            <person name="Liang L."/>
        </authorList>
    </citation>
    <scope>NUCLEOTIDE SEQUENCE [LARGE SCALE GENOMIC DNA]</scope>
    <source>
        <strain evidence="2 3">LMO-2</strain>
    </source>
</reference>
<gene>
    <name evidence="2" type="ORF">WOA13_10555</name>
</gene>
<evidence type="ECO:0000256" key="1">
    <source>
        <dbReference type="SAM" id="Phobius"/>
    </source>
</evidence>
<dbReference type="EMBL" id="JBCAUS010000007">
    <property type="protein sequence ID" value="MEL4306258.1"/>
    <property type="molecule type" value="Genomic_DNA"/>
</dbReference>
<organism evidence="2 3">
    <name type="scientific">Methanococcoides cohabitans</name>
    <dbReference type="NCBI Taxonomy" id="3136559"/>
    <lineage>
        <taxon>Archaea</taxon>
        <taxon>Methanobacteriati</taxon>
        <taxon>Methanobacteriota</taxon>
        <taxon>Stenosarchaea group</taxon>
        <taxon>Methanomicrobia</taxon>
        <taxon>Methanosarcinales</taxon>
        <taxon>Methanosarcinaceae</taxon>
        <taxon>Methanococcoides</taxon>
    </lineage>
</organism>